<evidence type="ECO:0000313" key="9">
    <source>
        <dbReference type="EMBL" id="PXA67217.1"/>
    </source>
</evidence>
<evidence type="ECO:0000313" key="10">
    <source>
        <dbReference type="Proteomes" id="UP000246722"/>
    </source>
</evidence>
<proteinExistence type="inferred from homology"/>
<evidence type="ECO:0000256" key="2">
    <source>
        <dbReference type="ARBA" id="ARBA00005774"/>
    </source>
</evidence>
<dbReference type="EMBL" id="QHLY01000012">
    <property type="protein sequence ID" value="PXA67217.1"/>
    <property type="molecule type" value="Genomic_DNA"/>
</dbReference>
<keyword evidence="3 7" id="KW-1003">Cell membrane</keyword>
<dbReference type="OrthoDB" id="9773429at2"/>
<feature type="transmembrane region" description="Helical" evidence="7">
    <location>
        <begin position="246"/>
        <end position="268"/>
    </location>
</feature>
<keyword evidence="4 7" id="KW-0812">Transmembrane</keyword>
<comment type="subcellular location">
    <subcellularLocation>
        <location evidence="1 7">Cell membrane</location>
        <topology evidence="1 7">Multi-pass membrane protein</topology>
    </subcellularLocation>
</comment>
<dbReference type="Proteomes" id="UP000246722">
    <property type="component" value="Unassembled WGS sequence"/>
</dbReference>
<protein>
    <recommendedName>
        <fullName evidence="7">UPF0114 protein CTB96_10680</fullName>
    </recommendedName>
</protein>
<organism evidence="9 10">
    <name type="scientific">Cryobacterium arcticum</name>
    <dbReference type="NCBI Taxonomy" id="670052"/>
    <lineage>
        <taxon>Bacteria</taxon>
        <taxon>Bacillati</taxon>
        <taxon>Actinomycetota</taxon>
        <taxon>Actinomycetes</taxon>
        <taxon>Micrococcales</taxon>
        <taxon>Microbacteriaceae</taxon>
        <taxon>Cryobacterium</taxon>
    </lineage>
</organism>
<dbReference type="InterPro" id="IPR020761">
    <property type="entry name" value="UPF0114_bac"/>
</dbReference>
<reference evidence="9 10" key="1">
    <citation type="submission" date="2018-05" db="EMBL/GenBank/DDBJ databases">
        <title>Genetic diversity of glacier-inhabiting Cryobacterium bacteria in China and description of Cryobacterium mengkeensis sp. nov. and Arthrobacter glacialis sp. nov.</title>
        <authorList>
            <person name="Liu Q."/>
            <person name="Xin Y.-H."/>
        </authorList>
    </citation>
    <scope>NUCLEOTIDE SEQUENCE [LARGE SCALE GENOMIC DNA]</scope>
    <source>
        <strain evidence="9 10">SK-1</strain>
    </source>
</reference>
<evidence type="ECO:0000256" key="4">
    <source>
        <dbReference type="ARBA" id="ARBA00022692"/>
    </source>
</evidence>
<feature type="region of interest" description="Disordered" evidence="8">
    <location>
        <begin position="1"/>
        <end position="26"/>
    </location>
</feature>
<dbReference type="PANTHER" id="PTHR38596">
    <property type="entry name" value="UPF0114 PROTEIN YQHA"/>
    <property type="match status" value="1"/>
</dbReference>
<dbReference type="AlphaFoldDB" id="A0A317ZSF2"/>
<comment type="caution">
    <text evidence="9">The sequence shown here is derived from an EMBL/GenBank/DDBJ whole genome shotgun (WGS) entry which is preliminary data.</text>
</comment>
<gene>
    <name evidence="9" type="ORF">CTB96_10680</name>
</gene>
<dbReference type="InterPro" id="IPR005134">
    <property type="entry name" value="UPF0114"/>
</dbReference>
<evidence type="ECO:0000256" key="6">
    <source>
        <dbReference type="ARBA" id="ARBA00023136"/>
    </source>
</evidence>
<keyword evidence="5 7" id="KW-1133">Transmembrane helix</keyword>
<name>A0A317ZSF2_9MICO</name>
<evidence type="ECO:0000256" key="3">
    <source>
        <dbReference type="ARBA" id="ARBA00022475"/>
    </source>
</evidence>
<dbReference type="HAMAP" id="MF_00143">
    <property type="entry name" value="UPF0114"/>
    <property type="match status" value="1"/>
</dbReference>
<dbReference type="Pfam" id="PF03350">
    <property type="entry name" value="UPF0114"/>
    <property type="match status" value="1"/>
</dbReference>
<evidence type="ECO:0000256" key="8">
    <source>
        <dbReference type="SAM" id="MobiDB-lite"/>
    </source>
</evidence>
<keyword evidence="6 7" id="KW-0472">Membrane</keyword>
<dbReference type="NCBIfam" id="TIGR00645">
    <property type="entry name" value="HI0507"/>
    <property type="match status" value="1"/>
</dbReference>
<keyword evidence="10" id="KW-1185">Reference proteome</keyword>
<evidence type="ECO:0000256" key="1">
    <source>
        <dbReference type="ARBA" id="ARBA00004651"/>
    </source>
</evidence>
<dbReference type="PANTHER" id="PTHR38596:SF1">
    <property type="entry name" value="UPF0114 PROTEIN YQHA"/>
    <property type="match status" value="1"/>
</dbReference>
<feature type="transmembrane region" description="Helical" evidence="7">
    <location>
        <begin position="163"/>
        <end position="186"/>
    </location>
</feature>
<accession>A0A317ZSF2</accession>
<dbReference type="GO" id="GO:0005886">
    <property type="term" value="C:plasma membrane"/>
    <property type="evidence" value="ECO:0007669"/>
    <property type="project" value="UniProtKB-SubCell"/>
</dbReference>
<feature type="compositionally biased region" description="Basic residues" evidence="8">
    <location>
        <begin position="75"/>
        <end position="91"/>
    </location>
</feature>
<evidence type="ECO:0000256" key="5">
    <source>
        <dbReference type="ARBA" id="ARBA00022989"/>
    </source>
</evidence>
<sequence length="284" mass="31144">MAVGQHDGFPPEVCGGGERGGSRTTRTGEGIAVSLWPASPEEDEVAGYLGGIRSRALLYSKLRGLTESLPDPKPLPHKSLPRRDHLPHRIGRSVPTTPHPPRNPTVSAIEHGAERFLFASRWLLAPLYIGMVVALIAIGIKFFQELWHLISHVVSSSADDLVLGVLALLDLALLANLVIIVIFAGYENFVSKIVVARDAEDRPTWMGHIDFSGLKMKLIGSIVAISAIGLLQDFTEIGNFTAEDQFWRIMLHLTFLLSGVGFAFMDWLGEKRLILAKISHSEDD</sequence>
<feature type="region of interest" description="Disordered" evidence="8">
    <location>
        <begin position="69"/>
        <end position="103"/>
    </location>
</feature>
<feature type="transmembrane region" description="Helical" evidence="7">
    <location>
        <begin position="216"/>
        <end position="234"/>
    </location>
</feature>
<feature type="transmembrane region" description="Helical" evidence="7">
    <location>
        <begin position="122"/>
        <end position="143"/>
    </location>
</feature>
<evidence type="ECO:0000256" key="7">
    <source>
        <dbReference type="HAMAP-Rule" id="MF_00143"/>
    </source>
</evidence>
<comment type="similarity">
    <text evidence="2 7">Belongs to the UPF0114 family.</text>
</comment>